<dbReference type="Proteomes" id="UP000824083">
    <property type="component" value="Unassembled WGS sequence"/>
</dbReference>
<evidence type="ECO:0000259" key="6">
    <source>
        <dbReference type="Pfam" id="PF07687"/>
    </source>
</evidence>
<dbReference type="EMBL" id="DVMY01000037">
    <property type="protein sequence ID" value="HIU37042.1"/>
    <property type="molecule type" value="Genomic_DNA"/>
</dbReference>
<feature type="domain" description="Peptidase M20 dimerisation" evidence="6">
    <location>
        <begin position="181"/>
        <end position="290"/>
    </location>
</feature>
<dbReference type="SUPFAM" id="SSF53187">
    <property type="entry name" value="Zn-dependent exopeptidases"/>
    <property type="match status" value="1"/>
</dbReference>
<dbReference type="PROSITE" id="PS00759">
    <property type="entry name" value="ARGE_DAPE_CPG2_2"/>
    <property type="match status" value="1"/>
</dbReference>
<accession>A0A9D1IJ51</accession>
<dbReference type="Pfam" id="PF01546">
    <property type="entry name" value="Peptidase_M20"/>
    <property type="match status" value="1"/>
</dbReference>
<organism evidence="7 8">
    <name type="scientific">Candidatus Aphodousia faecigallinarum</name>
    <dbReference type="NCBI Taxonomy" id="2840677"/>
    <lineage>
        <taxon>Bacteria</taxon>
        <taxon>Pseudomonadati</taxon>
        <taxon>Pseudomonadota</taxon>
        <taxon>Betaproteobacteria</taxon>
        <taxon>Burkholderiales</taxon>
        <taxon>Sutterellaceae</taxon>
        <taxon>Sutterellaceae incertae sedis</taxon>
        <taxon>Candidatus Aphodousia</taxon>
    </lineage>
</organism>
<keyword evidence="3" id="KW-0479">Metal-binding</keyword>
<dbReference type="InterPro" id="IPR002933">
    <property type="entry name" value="Peptidase_M20"/>
</dbReference>
<reference evidence="7" key="1">
    <citation type="submission" date="2020-10" db="EMBL/GenBank/DDBJ databases">
        <authorList>
            <person name="Gilroy R."/>
        </authorList>
    </citation>
    <scope>NUCLEOTIDE SEQUENCE</scope>
    <source>
        <strain evidence="7">7463</strain>
    </source>
</reference>
<evidence type="ECO:0000256" key="4">
    <source>
        <dbReference type="ARBA" id="ARBA00022801"/>
    </source>
</evidence>
<dbReference type="Gene3D" id="3.30.70.360">
    <property type="match status" value="1"/>
</dbReference>
<dbReference type="GO" id="GO:0046872">
    <property type="term" value="F:metal ion binding"/>
    <property type="evidence" value="ECO:0007669"/>
    <property type="project" value="UniProtKB-KW"/>
</dbReference>
<keyword evidence="4" id="KW-0378">Hydrolase</keyword>
<name>A0A9D1IJ51_9BURK</name>
<dbReference type="Gene3D" id="3.40.630.10">
    <property type="entry name" value="Zn peptidases"/>
    <property type="match status" value="1"/>
</dbReference>
<evidence type="ECO:0000313" key="7">
    <source>
        <dbReference type="EMBL" id="HIU37042.1"/>
    </source>
</evidence>
<evidence type="ECO:0000256" key="5">
    <source>
        <dbReference type="ARBA" id="ARBA00022833"/>
    </source>
</evidence>
<dbReference type="Pfam" id="PF07687">
    <property type="entry name" value="M20_dimer"/>
    <property type="match status" value="1"/>
</dbReference>
<dbReference type="SUPFAM" id="SSF55031">
    <property type="entry name" value="Bacterial exopeptidase dimerisation domain"/>
    <property type="match status" value="1"/>
</dbReference>
<proteinExistence type="inferred from homology"/>
<comment type="cofactor">
    <cofactor evidence="1">
        <name>Zn(2+)</name>
        <dbReference type="ChEBI" id="CHEBI:29105"/>
    </cofactor>
</comment>
<dbReference type="InterPro" id="IPR011650">
    <property type="entry name" value="Peptidase_M20_dimer"/>
</dbReference>
<gene>
    <name evidence="7" type="ORF">IAC56_02050</name>
</gene>
<evidence type="ECO:0000256" key="2">
    <source>
        <dbReference type="ARBA" id="ARBA00006247"/>
    </source>
</evidence>
<dbReference type="InterPro" id="IPR050072">
    <property type="entry name" value="Peptidase_M20A"/>
</dbReference>
<evidence type="ECO:0000256" key="3">
    <source>
        <dbReference type="ARBA" id="ARBA00022723"/>
    </source>
</evidence>
<evidence type="ECO:0000313" key="8">
    <source>
        <dbReference type="Proteomes" id="UP000824083"/>
    </source>
</evidence>
<keyword evidence="5" id="KW-0862">Zinc</keyword>
<dbReference type="PANTHER" id="PTHR43808">
    <property type="entry name" value="ACETYLORNITHINE DEACETYLASE"/>
    <property type="match status" value="1"/>
</dbReference>
<comment type="caution">
    <text evidence="7">The sequence shown here is derived from an EMBL/GenBank/DDBJ whole genome shotgun (WGS) entry which is preliminary data.</text>
</comment>
<sequence>MRYETISDYVDSHRDEAIKFLQTYLRIPSPTGSEKAVADYLSEHLKANGFAPYFVEAEKDRPNLLCDWKEGEGKSLLFNGHLDVFPSEENATRNPWSGEIEGDRIYARGATDMKAGNAAGILAMCYLKQMGYTPKGTVSIALNCDEEQGGKAGILHCISKGLMKADFTICMEASEDTIIVETDGRIAWKVTFNSDGWHAGTRLPKKDALAKAHDAVSAIMEYDKKLFNERYFHDSNTGAVINVTGASAGYEGKTVNMHPTMCTIWIDRRYTKGETVESAEKELREVLDTVDGLKGSYEIEKLYSCVRSTISADDPDIIKGMKAYETVFKTPIHPGRRNGGGDAVKLSVAYNQRVPQLGPGVYDVLGTNDEYVPLSQFLNYIKVYMLFTVNYFE</sequence>
<dbReference type="InterPro" id="IPR036264">
    <property type="entry name" value="Bact_exopeptidase_dim_dom"/>
</dbReference>
<reference evidence="7" key="2">
    <citation type="journal article" date="2021" name="PeerJ">
        <title>Extensive microbial diversity within the chicken gut microbiome revealed by metagenomics and culture.</title>
        <authorList>
            <person name="Gilroy R."/>
            <person name="Ravi A."/>
            <person name="Getino M."/>
            <person name="Pursley I."/>
            <person name="Horton D.L."/>
            <person name="Alikhan N.F."/>
            <person name="Baker D."/>
            <person name="Gharbi K."/>
            <person name="Hall N."/>
            <person name="Watson M."/>
            <person name="Adriaenssens E.M."/>
            <person name="Foster-Nyarko E."/>
            <person name="Jarju S."/>
            <person name="Secka A."/>
            <person name="Antonio M."/>
            <person name="Oren A."/>
            <person name="Chaudhuri R.R."/>
            <person name="La Ragione R."/>
            <person name="Hildebrand F."/>
            <person name="Pallen M.J."/>
        </authorList>
    </citation>
    <scope>NUCLEOTIDE SEQUENCE</scope>
    <source>
        <strain evidence="7">7463</strain>
    </source>
</reference>
<comment type="similarity">
    <text evidence="2">Belongs to the peptidase M20A family.</text>
</comment>
<dbReference type="InterPro" id="IPR001261">
    <property type="entry name" value="ArgE/DapE_CS"/>
</dbReference>
<dbReference type="PANTHER" id="PTHR43808:SF8">
    <property type="entry name" value="PEPTIDASE M20 DIMERISATION DOMAIN-CONTAINING PROTEIN"/>
    <property type="match status" value="1"/>
</dbReference>
<evidence type="ECO:0000256" key="1">
    <source>
        <dbReference type="ARBA" id="ARBA00001947"/>
    </source>
</evidence>
<dbReference type="AlphaFoldDB" id="A0A9D1IJ51"/>
<protein>
    <submittedName>
        <fullName evidence="7">M20/M25/M40 family metallo-hydrolase</fullName>
    </submittedName>
</protein>
<dbReference type="GO" id="GO:0016787">
    <property type="term" value="F:hydrolase activity"/>
    <property type="evidence" value="ECO:0007669"/>
    <property type="project" value="UniProtKB-KW"/>
</dbReference>